<dbReference type="PANTHER" id="PTHR28272:SF1">
    <property type="entry name" value="RIBONUCLEASES P_MRP PROTEIN SUBUNIT POP3"/>
    <property type="match status" value="1"/>
</dbReference>
<dbReference type="Gene3D" id="3.30.1330.30">
    <property type="match status" value="1"/>
</dbReference>
<name>D8PRB1_SCHCM</name>
<feature type="compositionally biased region" description="Basic and acidic residues" evidence="1">
    <location>
        <begin position="324"/>
        <end position="356"/>
    </location>
</feature>
<dbReference type="OrthoDB" id="20109at2759"/>
<dbReference type="InParanoid" id="D8PRB1"/>
<dbReference type="HOGENOM" id="CLU_047273_1_0_1"/>
<reference evidence="2 3" key="1">
    <citation type="journal article" date="2010" name="Nat. Biotechnol.">
        <title>Genome sequence of the model mushroom Schizophyllum commune.</title>
        <authorList>
            <person name="Ohm R.A."/>
            <person name="de Jong J.F."/>
            <person name="Lugones L.G."/>
            <person name="Aerts A."/>
            <person name="Kothe E."/>
            <person name="Stajich J.E."/>
            <person name="de Vries R.P."/>
            <person name="Record E."/>
            <person name="Levasseur A."/>
            <person name="Baker S.E."/>
            <person name="Bartholomew K.A."/>
            <person name="Coutinho P.M."/>
            <person name="Erdmann S."/>
            <person name="Fowler T.J."/>
            <person name="Gathman A.C."/>
            <person name="Lombard V."/>
            <person name="Henrissat B."/>
            <person name="Knabe N."/>
            <person name="Kuees U."/>
            <person name="Lilly W.W."/>
            <person name="Lindquist E."/>
            <person name="Lucas S."/>
            <person name="Magnuson J.K."/>
            <person name="Piumi F."/>
            <person name="Raudaskoski M."/>
            <person name="Salamov A."/>
            <person name="Schmutz J."/>
            <person name="Schwarze F.W.M.R."/>
            <person name="vanKuyk P.A."/>
            <person name="Horton J.S."/>
            <person name="Grigoriev I.V."/>
            <person name="Woesten H.A.B."/>
        </authorList>
    </citation>
    <scope>NUCLEOTIDE SEQUENCE [LARGE SCALE GENOMIC DNA]</scope>
    <source>
        <strain evidence="3">H4-8 / FGSC 9210</strain>
    </source>
</reference>
<dbReference type="Proteomes" id="UP000007431">
    <property type="component" value="Unassembled WGS sequence"/>
</dbReference>
<dbReference type="GO" id="GO:0005829">
    <property type="term" value="C:cytosol"/>
    <property type="evidence" value="ECO:0007669"/>
    <property type="project" value="TreeGrafter"/>
</dbReference>
<dbReference type="RefSeq" id="XP_003037393.1">
    <property type="nucleotide sequence ID" value="XM_003037347.1"/>
</dbReference>
<accession>D8PRB1</accession>
<dbReference type="Pfam" id="PF08228">
    <property type="entry name" value="RNase_P_pop3"/>
    <property type="match status" value="1"/>
</dbReference>
<dbReference type="InterPro" id="IPR013241">
    <property type="entry name" value="RNase_P_Pop3"/>
</dbReference>
<dbReference type="PANTHER" id="PTHR28272">
    <property type="entry name" value="RIBONUCLEASES P/MRP PROTEIN SUBUNIT POP3"/>
    <property type="match status" value="1"/>
</dbReference>
<dbReference type="GO" id="GO:0034965">
    <property type="term" value="P:intronic box C/D snoRNA processing"/>
    <property type="evidence" value="ECO:0007669"/>
    <property type="project" value="TreeGrafter"/>
</dbReference>
<organism evidence="3">
    <name type="scientific">Schizophyllum commune (strain H4-8 / FGSC 9210)</name>
    <name type="common">Split gill fungus</name>
    <dbReference type="NCBI Taxonomy" id="578458"/>
    <lineage>
        <taxon>Eukaryota</taxon>
        <taxon>Fungi</taxon>
        <taxon>Dikarya</taxon>
        <taxon>Basidiomycota</taxon>
        <taxon>Agaricomycotina</taxon>
        <taxon>Agaricomycetes</taxon>
        <taxon>Agaricomycetidae</taxon>
        <taxon>Agaricales</taxon>
        <taxon>Schizophyllaceae</taxon>
        <taxon>Schizophyllum</taxon>
    </lineage>
</organism>
<dbReference type="OMA" id="NPFRVQW"/>
<feature type="region of interest" description="Disordered" evidence="1">
    <location>
        <begin position="324"/>
        <end position="363"/>
    </location>
</feature>
<sequence length="379" mass="41587">MADKTVKTHTTISNREKPQGKKQQAAQEKKVVFKSVLDNPYRIQWPKVPENVQNLVFSHALSMLEGMGEYTTAIRYNNRKRKRVERAAAKEERFKKQRVQQAPGTEEGDVEMSSADPAVSTSSGLDTRVQNALDDLVNDSEPPPAQNHVVIGINNVTKRLEKQTERVRYPSPITVKATSAPGSSTEPSAQPPDKSSSPIRLVLVCRADVDPPILIDHIPHLIAAHNSSTAADAPIKLVCLPKGAELTLADAVGLRRVAVLAFDADTPGLTSLADTLDLVPTLAAAWLTCKPHTRSLPTKSALAPRTAALPAYIPTHVKQLKTTAPKDMRAAKERRVAERKEAKARRKEAAEKDKRRNPSAMLTRRALAPSFTYMTGMWS</sequence>
<dbReference type="GO" id="GO:0000171">
    <property type="term" value="F:ribonuclease MRP activity"/>
    <property type="evidence" value="ECO:0007669"/>
    <property type="project" value="TreeGrafter"/>
</dbReference>
<dbReference type="GO" id="GO:0000172">
    <property type="term" value="C:ribonuclease MRP complex"/>
    <property type="evidence" value="ECO:0007669"/>
    <property type="project" value="TreeGrafter"/>
</dbReference>
<dbReference type="GO" id="GO:0004526">
    <property type="term" value="F:ribonuclease P activity"/>
    <property type="evidence" value="ECO:0007669"/>
    <property type="project" value="TreeGrafter"/>
</dbReference>
<feature type="non-terminal residue" evidence="2">
    <location>
        <position position="379"/>
    </location>
</feature>
<dbReference type="STRING" id="578458.D8PRB1"/>
<dbReference type="AlphaFoldDB" id="D8PRB1"/>
<dbReference type="EMBL" id="GL377302">
    <property type="protein sequence ID" value="EFJ02491.1"/>
    <property type="molecule type" value="Genomic_DNA"/>
</dbReference>
<dbReference type="eggNOG" id="ENOG502S6UT">
    <property type="taxonomic scope" value="Eukaryota"/>
</dbReference>
<proteinExistence type="predicted"/>
<dbReference type="InterPro" id="IPR029064">
    <property type="entry name" value="Ribosomal_eL30-like_sf"/>
</dbReference>
<protein>
    <submittedName>
        <fullName evidence="2">Uncharacterized protein</fullName>
    </submittedName>
</protein>
<feature type="region of interest" description="Disordered" evidence="1">
    <location>
        <begin position="1"/>
        <end position="26"/>
    </location>
</feature>
<gene>
    <name evidence="2" type="ORF">SCHCODRAFT_104160</name>
</gene>
<dbReference type="GO" id="GO:0005655">
    <property type="term" value="C:nucleolar ribonuclease P complex"/>
    <property type="evidence" value="ECO:0007669"/>
    <property type="project" value="TreeGrafter"/>
</dbReference>
<feature type="compositionally biased region" description="Polar residues" evidence="1">
    <location>
        <begin position="176"/>
        <end position="196"/>
    </location>
</feature>
<dbReference type="GeneID" id="9594531"/>
<feature type="region of interest" description="Disordered" evidence="1">
    <location>
        <begin position="87"/>
        <end position="125"/>
    </location>
</feature>
<evidence type="ECO:0000313" key="3">
    <source>
        <dbReference type="Proteomes" id="UP000007431"/>
    </source>
</evidence>
<feature type="region of interest" description="Disordered" evidence="1">
    <location>
        <begin position="162"/>
        <end position="196"/>
    </location>
</feature>
<evidence type="ECO:0000313" key="2">
    <source>
        <dbReference type="EMBL" id="EFJ02491.1"/>
    </source>
</evidence>
<dbReference type="KEGG" id="scm:SCHCO_02744328"/>
<evidence type="ECO:0000256" key="1">
    <source>
        <dbReference type="SAM" id="MobiDB-lite"/>
    </source>
</evidence>
<dbReference type="GO" id="GO:0008033">
    <property type="term" value="P:tRNA processing"/>
    <property type="evidence" value="ECO:0007669"/>
    <property type="project" value="InterPro"/>
</dbReference>
<keyword evidence="3" id="KW-1185">Reference proteome</keyword>
<dbReference type="VEuPathDB" id="FungiDB:SCHCODRAFT_02744328"/>
<dbReference type="GO" id="GO:0006364">
    <property type="term" value="P:rRNA processing"/>
    <property type="evidence" value="ECO:0007669"/>
    <property type="project" value="InterPro"/>
</dbReference>